<sequence length="122" mass="13564">MTEENNSKIEEMEIVISNFLRIGVVLSAIIVFAGLLMFLVSGNSGYSGNYFPTTPTEIFNGVLLLKPYAIILLGLIILILTPVFRVGVSILVFIKEKDFLYVKITSFVFLILIVSFILGKVE</sequence>
<dbReference type="RefSeq" id="WP_202751047.1">
    <property type="nucleotide sequence ID" value="NZ_JAESWC010000018.1"/>
</dbReference>
<feature type="transmembrane region" description="Helical" evidence="1">
    <location>
        <begin position="20"/>
        <end position="40"/>
    </location>
</feature>
<evidence type="ECO:0000313" key="3">
    <source>
        <dbReference type="Proteomes" id="UP000632377"/>
    </source>
</evidence>
<keyword evidence="1" id="KW-0812">Transmembrane</keyword>
<dbReference type="EMBL" id="JAESWC010000018">
    <property type="protein sequence ID" value="MBL4938324.1"/>
    <property type="molecule type" value="Genomic_DNA"/>
</dbReference>
<comment type="caution">
    <text evidence="2">The sequence shown here is derived from an EMBL/GenBank/DDBJ whole genome shotgun (WGS) entry which is preliminary data.</text>
</comment>
<dbReference type="InterPro" id="IPR012861">
    <property type="entry name" value="DUF1634"/>
</dbReference>
<protein>
    <submittedName>
        <fullName evidence="2">DUF1634 domain-containing protein</fullName>
    </submittedName>
</protein>
<organism evidence="2 3">
    <name type="scientific">Clostridium rhizosphaerae</name>
    <dbReference type="NCBI Taxonomy" id="2803861"/>
    <lineage>
        <taxon>Bacteria</taxon>
        <taxon>Bacillati</taxon>
        <taxon>Bacillota</taxon>
        <taxon>Clostridia</taxon>
        <taxon>Eubacteriales</taxon>
        <taxon>Clostridiaceae</taxon>
        <taxon>Clostridium</taxon>
    </lineage>
</organism>
<evidence type="ECO:0000256" key="1">
    <source>
        <dbReference type="SAM" id="Phobius"/>
    </source>
</evidence>
<feature type="transmembrane region" description="Helical" evidence="1">
    <location>
        <begin position="68"/>
        <end position="93"/>
    </location>
</feature>
<evidence type="ECO:0000313" key="2">
    <source>
        <dbReference type="EMBL" id="MBL4938324.1"/>
    </source>
</evidence>
<proteinExistence type="predicted"/>
<feature type="transmembrane region" description="Helical" evidence="1">
    <location>
        <begin position="100"/>
        <end position="119"/>
    </location>
</feature>
<dbReference type="Proteomes" id="UP000632377">
    <property type="component" value="Unassembled WGS sequence"/>
</dbReference>
<keyword evidence="1" id="KW-1133">Transmembrane helix</keyword>
<name>A0ABS1TG16_9CLOT</name>
<gene>
    <name evidence="2" type="ORF">JK636_21665</name>
</gene>
<keyword evidence="1" id="KW-0472">Membrane</keyword>
<accession>A0ABS1TG16</accession>
<keyword evidence="3" id="KW-1185">Reference proteome</keyword>
<dbReference type="Pfam" id="PF07843">
    <property type="entry name" value="DUF1634"/>
    <property type="match status" value="1"/>
</dbReference>
<reference evidence="2 3" key="1">
    <citation type="submission" date="2021-01" db="EMBL/GenBank/DDBJ databases">
        <title>Genome public.</title>
        <authorList>
            <person name="Liu C."/>
            <person name="Sun Q."/>
        </authorList>
    </citation>
    <scope>NUCLEOTIDE SEQUENCE [LARGE SCALE GENOMIC DNA]</scope>
    <source>
        <strain evidence="2 3">YIM B02515</strain>
    </source>
</reference>